<dbReference type="Proteomes" id="UP001596303">
    <property type="component" value="Unassembled WGS sequence"/>
</dbReference>
<sequence length="316" mass="33020">MAVSWRHTLTASAAIAVVSIAGFAVAQSAGGHVVNVPGVTVGSTQSSSGSACCDQGKVHGIYPPGVTIPSPNLVVNSATATVGSQYIIKQGSVLESGLVVEGADTRTTFLSNGSYIPMSPPVEPSALDALNVQGSKQVKEIVTEEVPIEEEICIDQIIEQMELVAVRADCIDDTGTPHPASRVDDKQDVGAAFSGELYRCVAGTSMQVTIGHIIDGQADFSQASGFSCAKGEALVHKPGGELSCAPEVPQRNCNERSLLRKYGPGLKVVEMVVERKVCVPTVQTRIETVQREVIKEVPLATAPITFDGGVGQSTTY</sequence>
<comment type="caution">
    <text evidence="2">The sequence shown here is derived from an EMBL/GenBank/DDBJ whole genome shotgun (WGS) entry which is preliminary data.</text>
</comment>
<evidence type="ECO:0000256" key="1">
    <source>
        <dbReference type="SAM" id="SignalP"/>
    </source>
</evidence>
<proteinExistence type="predicted"/>
<evidence type="ECO:0000313" key="2">
    <source>
        <dbReference type="EMBL" id="MFC6196742.1"/>
    </source>
</evidence>
<keyword evidence="3" id="KW-1185">Reference proteome</keyword>
<protein>
    <submittedName>
        <fullName evidence="2">Uncharacterized protein</fullName>
    </submittedName>
</protein>
<feature type="signal peptide" evidence="1">
    <location>
        <begin position="1"/>
        <end position="26"/>
    </location>
</feature>
<accession>A0ABW1S5V1</accession>
<organism evidence="2 3">
    <name type="scientific">Ponticaulis profundi</name>
    <dbReference type="NCBI Taxonomy" id="2665222"/>
    <lineage>
        <taxon>Bacteria</taxon>
        <taxon>Pseudomonadati</taxon>
        <taxon>Pseudomonadota</taxon>
        <taxon>Alphaproteobacteria</taxon>
        <taxon>Hyphomonadales</taxon>
        <taxon>Hyphomonadaceae</taxon>
        <taxon>Ponticaulis</taxon>
    </lineage>
</organism>
<evidence type="ECO:0000313" key="3">
    <source>
        <dbReference type="Proteomes" id="UP001596303"/>
    </source>
</evidence>
<feature type="chain" id="PRO_5047540497" evidence="1">
    <location>
        <begin position="27"/>
        <end position="316"/>
    </location>
</feature>
<dbReference type="RefSeq" id="WP_377374558.1">
    <property type="nucleotide sequence ID" value="NZ_JBHSSW010000002.1"/>
</dbReference>
<reference evidence="3" key="1">
    <citation type="journal article" date="2019" name="Int. J. Syst. Evol. Microbiol.">
        <title>The Global Catalogue of Microorganisms (GCM) 10K type strain sequencing project: providing services to taxonomists for standard genome sequencing and annotation.</title>
        <authorList>
            <consortium name="The Broad Institute Genomics Platform"/>
            <consortium name="The Broad Institute Genome Sequencing Center for Infectious Disease"/>
            <person name="Wu L."/>
            <person name="Ma J."/>
        </authorList>
    </citation>
    <scope>NUCLEOTIDE SEQUENCE [LARGE SCALE GENOMIC DNA]</scope>
    <source>
        <strain evidence="3">CGMCC-1.15741</strain>
    </source>
</reference>
<gene>
    <name evidence="2" type="ORF">ACFQDM_01555</name>
</gene>
<dbReference type="EMBL" id="JBHSSW010000002">
    <property type="protein sequence ID" value="MFC6196742.1"/>
    <property type="molecule type" value="Genomic_DNA"/>
</dbReference>
<keyword evidence="1" id="KW-0732">Signal</keyword>
<name>A0ABW1S5V1_9PROT</name>